<dbReference type="SMART" id="SM00093">
    <property type="entry name" value="SERPIN"/>
    <property type="match status" value="1"/>
</dbReference>
<evidence type="ECO:0000256" key="1">
    <source>
        <dbReference type="RuleBase" id="RU000411"/>
    </source>
</evidence>
<dbReference type="GO" id="GO:0005615">
    <property type="term" value="C:extracellular space"/>
    <property type="evidence" value="ECO:0007669"/>
    <property type="project" value="InterPro"/>
</dbReference>
<dbReference type="PANTHER" id="PTHR11461">
    <property type="entry name" value="SERINE PROTEASE INHIBITOR, SERPIN"/>
    <property type="match status" value="1"/>
</dbReference>
<dbReference type="PROSITE" id="PS51257">
    <property type="entry name" value="PROKAR_LIPOPROTEIN"/>
    <property type="match status" value="1"/>
</dbReference>
<keyword evidence="4" id="KW-1185">Reference proteome</keyword>
<proteinExistence type="inferred from homology"/>
<dbReference type="InterPro" id="IPR036186">
    <property type="entry name" value="Serpin_sf"/>
</dbReference>
<dbReference type="AlphaFoldDB" id="A0A840TFY1"/>
<dbReference type="SUPFAM" id="SSF56574">
    <property type="entry name" value="Serpins"/>
    <property type="match status" value="1"/>
</dbReference>
<evidence type="ECO:0000313" key="3">
    <source>
        <dbReference type="EMBL" id="MBB5282101.1"/>
    </source>
</evidence>
<dbReference type="Proteomes" id="UP000557307">
    <property type="component" value="Unassembled WGS sequence"/>
</dbReference>
<evidence type="ECO:0000313" key="4">
    <source>
        <dbReference type="Proteomes" id="UP000557307"/>
    </source>
</evidence>
<dbReference type="InterPro" id="IPR000215">
    <property type="entry name" value="Serpin_fam"/>
</dbReference>
<dbReference type="RefSeq" id="WP_184169637.1">
    <property type="nucleotide sequence ID" value="NZ_JACHGF010000001.1"/>
</dbReference>
<dbReference type="InterPro" id="IPR042185">
    <property type="entry name" value="Serpin_sf_2"/>
</dbReference>
<dbReference type="Pfam" id="PF00079">
    <property type="entry name" value="Serpin"/>
    <property type="match status" value="1"/>
</dbReference>
<dbReference type="InterPro" id="IPR023796">
    <property type="entry name" value="Serpin_dom"/>
</dbReference>
<protein>
    <submittedName>
        <fullName evidence="3">Serpin B</fullName>
    </submittedName>
</protein>
<organism evidence="3 4">
    <name type="scientific">Rhabdobacter roseus</name>
    <dbReference type="NCBI Taxonomy" id="1655419"/>
    <lineage>
        <taxon>Bacteria</taxon>
        <taxon>Pseudomonadati</taxon>
        <taxon>Bacteroidota</taxon>
        <taxon>Cytophagia</taxon>
        <taxon>Cytophagales</taxon>
        <taxon>Cytophagaceae</taxon>
        <taxon>Rhabdobacter</taxon>
    </lineage>
</organism>
<dbReference type="GO" id="GO:0004867">
    <property type="term" value="F:serine-type endopeptidase inhibitor activity"/>
    <property type="evidence" value="ECO:0007669"/>
    <property type="project" value="InterPro"/>
</dbReference>
<sequence>MKTLKTMALAGAVLAGMGSCREGSTQDPTPITRSVQVSPRVAARTTDFAFDFFQSLQATQPADKNLFVSPLSLHIALGMLLNGAAGETAQQIQNALKLEGLTQAELNEAYQTLMKDLPQADSKVDLGLANSVWYRNSFQVETDFLNVLRQSFGAEVSAQDFGNPATVNKINQWASDHTNGKVKKVLERVEPNQVMFLLNALYFKGDWAKKFNAASTQDAPFHLGNGSQKTVKMMKQEGRFSAATTEGYKALQLPYSSGQFNLTLLMPQGNATIQSLVDQFGSADWATLQSTLRPQEVEVGLPRFTLDYEVNLNSTLEKMGIRRVFTGAAELTGISKNDQLLVSFVKQNTYLGVDEKGTEAAAVTTIGIELTSAPAQAVPYIFDRPFVFIISEKTSNTILFAGRIMNP</sequence>
<reference evidence="3 4" key="1">
    <citation type="submission" date="2020-08" db="EMBL/GenBank/DDBJ databases">
        <title>Genomic Encyclopedia of Type Strains, Phase IV (KMG-IV): sequencing the most valuable type-strain genomes for metagenomic binning, comparative biology and taxonomic classification.</title>
        <authorList>
            <person name="Goeker M."/>
        </authorList>
    </citation>
    <scope>NUCLEOTIDE SEQUENCE [LARGE SCALE GENOMIC DNA]</scope>
    <source>
        <strain evidence="3 4">DSM 105074</strain>
    </source>
</reference>
<gene>
    <name evidence="3" type="ORF">HNQ92_000222</name>
</gene>
<dbReference type="Gene3D" id="3.30.497.10">
    <property type="entry name" value="Antithrombin, subunit I, domain 2"/>
    <property type="match status" value="1"/>
</dbReference>
<dbReference type="Gene3D" id="2.30.39.10">
    <property type="entry name" value="Alpha-1-antitrypsin, domain 1"/>
    <property type="match status" value="1"/>
</dbReference>
<name>A0A840TFY1_9BACT</name>
<comment type="similarity">
    <text evidence="1">Belongs to the serpin family.</text>
</comment>
<accession>A0A840TFY1</accession>
<dbReference type="CDD" id="cd19588">
    <property type="entry name" value="serpin_miropin-like"/>
    <property type="match status" value="1"/>
</dbReference>
<feature type="domain" description="Serpin" evidence="2">
    <location>
        <begin position="50"/>
        <end position="407"/>
    </location>
</feature>
<dbReference type="InterPro" id="IPR042178">
    <property type="entry name" value="Serpin_sf_1"/>
</dbReference>
<evidence type="ECO:0000259" key="2">
    <source>
        <dbReference type="SMART" id="SM00093"/>
    </source>
</evidence>
<dbReference type="EMBL" id="JACHGF010000001">
    <property type="protein sequence ID" value="MBB5282101.1"/>
    <property type="molecule type" value="Genomic_DNA"/>
</dbReference>
<comment type="caution">
    <text evidence="3">The sequence shown here is derived from an EMBL/GenBank/DDBJ whole genome shotgun (WGS) entry which is preliminary data.</text>
</comment>
<dbReference type="PANTHER" id="PTHR11461:SF211">
    <property type="entry name" value="GH10112P-RELATED"/>
    <property type="match status" value="1"/>
</dbReference>